<evidence type="ECO:0000259" key="2">
    <source>
        <dbReference type="Pfam" id="PF23626"/>
    </source>
</evidence>
<dbReference type="EMBL" id="CAJFDH010000004">
    <property type="protein sequence ID" value="CAD5219368.1"/>
    <property type="molecule type" value="Genomic_DNA"/>
</dbReference>
<sequence length="401" mass="46356">MVWLMVSRVDGSPKVLEDYERLLMKIKDKFKELNRNNDEEVEQPEVSSGRFTIPPSNRLTTAHPIKLPVKPKVRKTANLFSPFIQATTPGSPLNYTLQKDQPESRLRIRKIKNSNNLLLSSDGDDTTPFEFNPNMFEPTDTTAAPTSTTTVMVPMFMLDTESIDEVNEVYTSTVSSKDVTEVNEGSTIVDNARFSYLETPIVDPLRKRRRYHPRRPLYESVEDYDEEDFYPRRPKYHRRPAYYDDFDWPKRRYGHRRYRYSKYRPIAEPVPLSVEEDSEEFENHRIQKTVKSLKSGTAGSKTFEPHKPLPVNTLSQSSQFKEGAGLAGSKYGFIPKTTESPKKPIQMSMENCRKVNSYAKIFGVSNPQKWVRHNCAFVQTFVKAPCTDINSFVDSCYKRNT</sequence>
<dbReference type="InterPro" id="IPR055352">
    <property type="entry name" value="CCD_aECM"/>
</dbReference>
<dbReference type="OrthoDB" id="5877751at2759"/>
<protein>
    <recommendedName>
        <fullName evidence="2">aECM cysteine-cradle domain-containing protein</fullName>
    </recommendedName>
</protein>
<dbReference type="PANTHER" id="PTHR37435">
    <property type="entry name" value="PROTEIN CBG14344"/>
    <property type="match status" value="1"/>
</dbReference>
<accession>A0A811KU84</accession>
<feature type="domain" description="aECM cysteine-cradle" evidence="2">
    <location>
        <begin position="350"/>
        <end position="399"/>
    </location>
</feature>
<feature type="region of interest" description="Disordered" evidence="1">
    <location>
        <begin position="35"/>
        <end position="59"/>
    </location>
</feature>
<dbReference type="AlphaFoldDB" id="A0A811KU84"/>
<evidence type="ECO:0000313" key="4">
    <source>
        <dbReference type="Proteomes" id="UP000614601"/>
    </source>
</evidence>
<evidence type="ECO:0000256" key="1">
    <source>
        <dbReference type="SAM" id="MobiDB-lite"/>
    </source>
</evidence>
<comment type="caution">
    <text evidence="3">The sequence shown here is derived from an EMBL/GenBank/DDBJ whole genome shotgun (WGS) entry which is preliminary data.</text>
</comment>
<feature type="compositionally biased region" description="Polar residues" evidence="1">
    <location>
        <begin position="45"/>
        <end position="59"/>
    </location>
</feature>
<name>A0A811KU84_9BILA</name>
<evidence type="ECO:0000313" key="3">
    <source>
        <dbReference type="EMBL" id="CAD5219368.1"/>
    </source>
</evidence>
<dbReference type="Proteomes" id="UP000614601">
    <property type="component" value="Unassembled WGS sequence"/>
</dbReference>
<gene>
    <name evidence="3" type="ORF">BOKJ2_LOCUS8409</name>
</gene>
<proteinExistence type="predicted"/>
<keyword evidence="4" id="KW-1185">Reference proteome</keyword>
<dbReference type="Pfam" id="PF23626">
    <property type="entry name" value="CCD_aECM"/>
    <property type="match status" value="1"/>
</dbReference>
<dbReference type="EMBL" id="CAJFCW020000004">
    <property type="protein sequence ID" value="CAG9112464.1"/>
    <property type="molecule type" value="Genomic_DNA"/>
</dbReference>
<organism evidence="3 4">
    <name type="scientific">Bursaphelenchus okinawaensis</name>
    <dbReference type="NCBI Taxonomy" id="465554"/>
    <lineage>
        <taxon>Eukaryota</taxon>
        <taxon>Metazoa</taxon>
        <taxon>Ecdysozoa</taxon>
        <taxon>Nematoda</taxon>
        <taxon>Chromadorea</taxon>
        <taxon>Rhabditida</taxon>
        <taxon>Tylenchina</taxon>
        <taxon>Tylenchomorpha</taxon>
        <taxon>Aphelenchoidea</taxon>
        <taxon>Aphelenchoididae</taxon>
        <taxon>Bursaphelenchus</taxon>
    </lineage>
</organism>
<dbReference type="Proteomes" id="UP000783686">
    <property type="component" value="Unassembled WGS sequence"/>
</dbReference>
<reference evidence="3" key="1">
    <citation type="submission" date="2020-09" db="EMBL/GenBank/DDBJ databases">
        <authorList>
            <person name="Kikuchi T."/>
        </authorList>
    </citation>
    <scope>NUCLEOTIDE SEQUENCE</scope>
    <source>
        <strain evidence="3">SH1</strain>
    </source>
</reference>